<evidence type="ECO:0000313" key="2">
    <source>
        <dbReference type="Proteomes" id="UP001156690"/>
    </source>
</evidence>
<evidence type="ECO:0000313" key="1">
    <source>
        <dbReference type="EMBL" id="GLQ71416.1"/>
    </source>
</evidence>
<gene>
    <name evidence="1" type="ORF">GCM10007932_07760</name>
</gene>
<protein>
    <submittedName>
        <fullName evidence="1">Uncharacterized protein</fullName>
    </submittedName>
</protein>
<dbReference type="EMBL" id="BSNX01000007">
    <property type="protein sequence ID" value="GLQ71416.1"/>
    <property type="molecule type" value="Genomic_DNA"/>
</dbReference>
<sequence>MPGIPLHTHLLTKDRVRYTLTNDIPNIIGPKDRMIYEDRFKDTHKILLLHSLWLNICLY</sequence>
<keyword evidence="2" id="KW-1185">Reference proteome</keyword>
<dbReference type="AlphaFoldDB" id="A0AAV5NN10"/>
<proteinExistence type="predicted"/>
<dbReference type="Proteomes" id="UP001156690">
    <property type="component" value="Unassembled WGS sequence"/>
</dbReference>
<accession>A0AAV5NN10</accession>
<organism evidence="1 2">
    <name type="scientific">Vibrio penaeicida</name>
    <dbReference type="NCBI Taxonomy" id="104609"/>
    <lineage>
        <taxon>Bacteria</taxon>
        <taxon>Pseudomonadati</taxon>
        <taxon>Pseudomonadota</taxon>
        <taxon>Gammaproteobacteria</taxon>
        <taxon>Vibrionales</taxon>
        <taxon>Vibrionaceae</taxon>
        <taxon>Vibrio</taxon>
    </lineage>
</organism>
<reference evidence="2" key="1">
    <citation type="journal article" date="2019" name="Int. J. Syst. Evol. Microbiol.">
        <title>The Global Catalogue of Microorganisms (GCM) 10K type strain sequencing project: providing services to taxonomists for standard genome sequencing and annotation.</title>
        <authorList>
            <consortium name="The Broad Institute Genomics Platform"/>
            <consortium name="The Broad Institute Genome Sequencing Center for Infectious Disease"/>
            <person name="Wu L."/>
            <person name="Ma J."/>
        </authorList>
    </citation>
    <scope>NUCLEOTIDE SEQUENCE [LARGE SCALE GENOMIC DNA]</scope>
    <source>
        <strain evidence="2">NBRC 15640</strain>
    </source>
</reference>
<comment type="caution">
    <text evidence="1">The sequence shown here is derived from an EMBL/GenBank/DDBJ whole genome shotgun (WGS) entry which is preliminary data.</text>
</comment>
<name>A0AAV5NN10_9VIBR</name>